<evidence type="ECO:0000259" key="8">
    <source>
        <dbReference type="PROSITE" id="PS50928"/>
    </source>
</evidence>
<feature type="transmembrane region" description="Helical" evidence="7">
    <location>
        <begin position="123"/>
        <end position="146"/>
    </location>
</feature>
<dbReference type="Pfam" id="PF00528">
    <property type="entry name" value="BPD_transp_1"/>
    <property type="match status" value="1"/>
</dbReference>
<keyword evidence="3" id="KW-1003">Cell membrane</keyword>
<feature type="transmembrane region" description="Helical" evidence="7">
    <location>
        <begin position="21"/>
        <end position="40"/>
    </location>
</feature>
<evidence type="ECO:0000313" key="9">
    <source>
        <dbReference type="EMBL" id="KMW20898.1"/>
    </source>
</evidence>
<comment type="subcellular location">
    <subcellularLocation>
        <location evidence="1 7">Cell membrane</location>
        <topology evidence="1 7">Multi-pass membrane protein</topology>
    </subcellularLocation>
</comment>
<dbReference type="Gene3D" id="1.10.3720.10">
    <property type="entry name" value="MetI-like"/>
    <property type="match status" value="1"/>
</dbReference>
<name>A0A0J9C716_9FIRM</name>
<comment type="similarity">
    <text evidence="7">Belongs to the binding-protein-dependent transport system permease family.</text>
</comment>
<evidence type="ECO:0000256" key="2">
    <source>
        <dbReference type="ARBA" id="ARBA00022448"/>
    </source>
</evidence>
<dbReference type="PROSITE" id="PS50928">
    <property type="entry name" value="ABC_TM1"/>
    <property type="match status" value="1"/>
</dbReference>
<dbReference type="InterPro" id="IPR035906">
    <property type="entry name" value="MetI-like_sf"/>
</dbReference>
<feature type="transmembrane region" description="Helical" evidence="7">
    <location>
        <begin position="290"/>
        <end position="308"/>
    </location>
</feature>
<dbReference type="PANTHER" id="PTHR43227">
    <property type="entry name" value="BLL4140 PROTEIN"/>
    <property type="match status" value="1"/>
</dbReference>
<evidence type="ECO:0000256" key="1">
    <source>
        <dbReference type="ARBA" id="ARBA00004651"/>
    </source>
</evidence>
<dbReference type="PATRIC" id="fig|742734.4.peg.2099"/>
<dbReference type="SUPFAM" id="SSF161098">
    <property type="entry name" value="MetI-like"/>
    <property type="match status" value="1"/>
</dbReference>
<evidence type="ECO:0000256" key="5">
    <source>
        <dbReference type="ARBA" id="ARBA00022989"/>
    </source>
</evidence>
<sequence length="318" mass="35812">MEAGAKTKRETAVFSDLRRKYGRYMPLYVMMLPGILYLVINNYLPMAGITLAFKQVDYRVGILKSPWVGFSNFEFLFRSTDAFVITRNTLLYNGVFLLLGPVLGITVAIVLSEIRSKMAKKAYQTIVLIPYLISIVVVSYLVYAFLATDAGFINNSILKPLGIEGVRWYSTKKYWPFILVIVHFWQDIGYSTIIYYSTVVGLDPTLYEAAAIDGAGRWKQILCVTLPGLKSTIITLTLLRVGKIFYSDFGLFYQVPMNSGPLYDVTNTIDTYVYRGLMQLSNIGMSSAAGFYQSVVGFLFVLTANLIVRKISKEDALF</sequence>
<dbReference type="AlphaFoldDB" id="A0A0J9C716"/>
<comment type="caution">
    <text evidence="9">The sequence shown here is derived from an EMBL/GenBank/DDBJ whole genome shotgun (WGS) entry which is preliminary data.</text>
</comment>
<evidence type="ECO:0000313" key="10">
    <source>
        <dbReference type="Proteomes" id="UP000037392"/>
    </source>
</evidence>
<dbReference type="InterPro" id="IPR050809">
    <property type="entry name" value="UgpAE/MalFG_permease"/>
</dbReference>
<keyword evidence="4 7" id="KW-0812">Transmembrane</keyword>
<dbReference type="OrthoDB" id="9785836at2"/>
<dbReference type="EMBL" id="ADLK01000018">
    <property type="protein sequence ID" value="KMW20898.1"/>
    <property type="molecule type" value="Genomic_DNA"/>
</dbReference>
<dbReference type="GeneID" id="93166281"/>
<feature type="transmembrane region" description="Helical" evidence="7">
    <location>
        <begin position="90"/>
        <end position="111"/>
    </location>
</feature>
<protein>
    <recommendedName>
        <fullName evidence="8">ABC transmembrane type-1 domain-containing protein</fullName>
    </recommendedName>
</protein>
<reference evidence="9 10" key="1">
    <citation type="submission" date="2011-04" db="EMBL/GenBank/DDBJ databases">
        <title>The Genome Sequence of Clostridium citroniae WAL-19142.</title>
        <authorList>
            <consortium name="The Broad Institute Genome Sequencing Platform"/>
            <person name="Earl A."/>
            <person name="Ward D."/>
            <person name="Feldgarden M."/>
            <person name="Gevers D."/>
            <person name="Warren Y.A."/>
            <person name="Tyrrell K.L."/>
            <person name="Citron D.M."/>
            <person name="Goldstein E.J."/>
            <person name="Daigneault M."/>
            <person name="Allen-Vercoe E."/>
            <person name="Young S.K."/>
            <person name="Zeng Q."/>
            <person name="Gargeya S."/>
            <person name="Fitzgerald M."/>
            <person name="Haas B."/>
            <person name="Abouelleil A."/>
            <person name="Alvarado L."/>
            <person name="Arachchi H.M."/>
            <person name="Berlin A."/>
            <person name="Brown A."/>
            <person name="Chapman S.B."/>
            <person name="Chen Z."/>
            <person name="Dunbar C."/>
            <person name="Freedman E."/>
            <person name="Gearin G."/>
            <person name="Gellesch M."/>
            <person name="Goldberg J."/>
            <person name="Griggs A."/>
            <person name="Gujja S."/>
            <person name="Heilman E.R."/>
            <person name="Heiman D."/>
            <person name="Howarth C."/>
            <person name="Larson L."/>
            <person name="Lui A."/>
            <person name="MacDonald P.J."/>
            <person name="Mehta T."/>
            <person name="Montmayeur A."/>
            <person name="Murphy C."/>
            <person name="Neiman D."/>
            <person name="Pearson M."/>
            <person name="Priest M."/>
            <person name="Roberts A."/>
            <person name="Saif S."/>
            <person name="Shea T."/>
            <person name="Shenoy N."/>
            <person name="Sisk P."/>
            <person name="Stolte C."/>
            <person name="Sykes S."/>
            <person name="White J."/>
            <person name="Yandava C."/>
            <person name="Wortman J."/>
            <person name="Nusbaum C."/>
            <person name="Birren B."/>
        </authorList>
    </citation>
    <scope>NUCLEOTIDE SEQUENCE [LARGE SCALE GENOMIC DNA]</scope>
    <source>
        <strain evidence="9 10">WAL-19142</strain>
    </source>
</reference>
<dbReference type="Proteomes" id="UP000037392">
    <property type="component" value="Unassembled WGS sequence"/>
</dbReference>
<dbReference type="GO" id="GO:0005886">
    <property type="term" value="C:plasma membrane"/>
    <property type="evidence" value="ECO:0007669"/>
    <property type="project" value="UniProtKB-SubCell"/>
</dbReference>
<gene>
    <name evidence="9" type="ORF">HMPREF9470_01957</name>
</gene>
<evidence type="ECO:0000256" key="7">
    <source>
        <dbReference type="RuleBase" id="RU363032"/>
    </source>
</evidence>
<dbReference type="GO" id="GO:0055085">
    <property type="term" value="P:transmembrane transport"/>
    <property type="evidence" value="ECO:0007669"/>
    <property type="project" value="InterPro"/>
</dbReference>
<evidence type="ECO:0000256" key="4">
    <source>
        <dbReference type="ARBA" id="ARBA00022692"/>
    </source>
</evidence>
<keyword evidence="5 7" id="KW-1133">Transmembrane helix</keyword>
<dbReference type="InterPro" id="IPR000515">
    <property type="entry name" value="MetI-like"/>
</dbReference>
<evidence type="ECO:0000256" key="3">
    <source>
        <dbReference type="ARBA" id="ARBA00022475"/>
    </source>
</evidence>
<organism evidence="9 10">
    <name type="scientific">[Clostridium] citroniae WAL-19142</name>
    <dbReference type="NCBI Taxonomy" id="742734"/>
    <lineage>
        <taxon>Bacteria</taxon>
        <taxon>Bacillati</taxon>
        <taxon>Bacillota</taxon>
        <taxon>Clostridia</taxon>
        <taxon>Lachnospirales</taxon>
        <taxon>Lachnospiraceae</taxon>
        <taxon>Enterocloster</taxon>
    </lineage>
</organism>
<accession>A0A0J9C716</accession>
<proteinExistence type="inferred from homology"/>
<evidence type="ECO:0000256" key="6">
    <source>
        <dbReference type="ARBA" id="ARBA00023136"/>
    </source>
</evidence>
<dbReference type="RefSeq" id="WP_048929745.1">
    <property type="nucleotide sequence ID" value="NZ_KQ235877.1"/>
</dbReference>
<dbReference type="CDD" id="cd06261">
    <property type="entry name" value="TM_PBP2"/>
    <property type="match status" value="1"/>
</dbReference>
<dbReference type="PANTHER" id="PTHR43227:SF11">
    <property type="entry name" value="BLL4140 PROTEIN"/>
    <property type="match status" value="1"/>
</dbReference>
<keyword evidence="2 7" id="KW-0813">Transport</keyword>
<keyword evidence="6 7" id="KW-0472">Membrane</keyword>
<feature type="domain" description="ABC transmembrane type-1" evidence="8">
    <location>
        <begin position="86"/>
        <end position="304"/>
    </location>
</feature>